<proteinExistence type="predicted"/>
<dbReference type="RefSeq" id="XP_009496138.1">
    <property type="nucleotide sequence ID" value="XM_009497863.1"/>
</dbReference>
<dbReference type="Proteomes" id="UP000030693">
    <property type="component" value="Unassembled WGS sequence"/>
</dbReference>
<protein>
    <submittedName>
        <fullName evidence="2">Uncharacterized protein</fullName>
    </submittedName>
</protein>
<dbReference type="OMA" id="ICLGRCA"/>
<organism evidence="2">
    <name type="scientific">Fonticula alba</name>
    <name type="common">Slime mold</name>
    <dbReference type="NCBI Taxonomy" id="691883"/>
    <lineage>
        <taxon>Eukaryota</taxon>
        <taxon>Rotosphaerida</taxon>
        <taxon>Fonticulaceae</taxon>
        <taxon>Fonticula</taxon>
    </lineage>
</organism>
<dbReference type="AlphaFoldDB" id="A0A058Z6N2"/>
<gene>
    <name evidence="2" type="ORF">H696_03995</name>
</gene>
<evidence type="ECO:0000313" key="2">
    <source>
        <dbReference type="EMBL" id="KCV69573.1"/>
    </source>
</evidence>
<dbReference type="GeneID" id="20528720"/>
<dbReference type="EMBL" id="KB932206">
    <property type="protein sequence ID" value="KCV69573.1"/>
    <property type="molecule type" value="Genomic_DNA"/>
</dbReference>
<name>A0A058Z6N2_FONAL</name>
<reference evidence="2" key="1">
    <citation type="submission" date="2013-04" db="EMBL/GenBank/DDBJ databases">
        <title>The Genome Sequence of Fonticula alba ATCC 38817.</title>
        <authorList>
            <consortium name="The Broad Institute Genomics Platform"/>
            <person name="Russ C."/>
            <person name="Cuomo C."/>
            <person name="Burger G."/>
            <person name="Gray M.W."/>
            <person name="Holland P.W.H."/>
            <person name="King N."/>
            <person name="Lang F.B.F."/>
            <person name="Roger A.J."/>
            <person name="Ruiz-Trillo I."/>
            <person name="Brown M."/>
            <person name="Walker B."/>
            <person name="Young S."/>
            <person name="Zeng Q."/>
            <person name="Gargeya S."/>
            <person name="Fitzgerald M."/>
            <person name="Haas B."/>
            <person name="Abouelleil A."/>
            <person name="Allen A.W."/>
            <person name="Alvarado L."/>
            <person name="Arachchi H.M."/>
            <person name="Berlin A.M."/>
            <person name="Chapman S.B."/>
            <person name="Gainer-Dewar J."/>
            <person name="Goldberg J."/>
            <person name="Griggs A."/>
            <person name="Gujja S."/>
            <person name="Hansen M."/>
            <person name="Howarth C."/>
            <person name="Imamovic A."/>
            <person name="Ireland A."/>
            <person name="Larimer J."/>
            <person name="McCowan C."/>
            <person name="Murphy C."/>
            <person name="Pearson M."/>
            <person name="Poon T.W."/>
            <person name="Priest M."/>
            <person name="Roberts A."/>
            <person name="Saif S."/>
            <person name="Shea T."/>
            <person name="Sisk P."/>
            <person name="Sykes S."/>
            <person name="Wortman J."/>
            <person name="Nusbaum C."/>
            <person name="Birren B."/>
        </authorList>
    </citation>
    <scope>NUCLEOTIDE SEQUENCE [LARGE SCALE GENOMIC DNA]</scope>
    <source>
        <strain evidence="2">ATCC 38817</strain>
    </source>
</reference>
<feature type="region of interest" description="Disordered" evidence="1">
    <location>
        <begin position="321"/>
        <end position="515"/>
    </location>
</feature>
<feature type="region of interest" description="Disordered" evidence="1">
    <location>
        <begin position="1"/>
        <end position="47"/>
    </location>
</feature>
<evidence type="ECO:0000256" key="1">
    <source>
        <dbReference type="SAM" id="MobiDB-lite"/>
    </source>
</evidence>
<keyword evidence="3" id="KW-1185">Reference proteome</keyword>
<sequence>MSFQQHRYQHPYGGAGHGTSGGGAGGGPANRSVLSSQQLDTHARSLRKATDAALRGVGELSATHEGTPWNDFARHHTGIMNHLQSLAALVADPKTAATILAPRRIPAEMERLATIPEMLLRTRPVPEAEMAALEYAARERTRLGWSGSLEQARELARRDPSLTGQAEELEAAGRLEDFVEAASRASSSFGQLLAVLPPAGDTLSSAAAQATAQSLGALAAVPHHQADTIGSFLHVIHSGIDLPLVAPPEHLERGLARSVEDVRQWLGAPGDEQRAGALAPHVAVCQRQAGTVVGVPPGVVIGPPPSLPTIRPPGLAGLSSLPVGSSAAAKPTAPGPSGPAATVRRPAPKPAPPRTRPAGTAAGAGGSKKPAPVATKAAPGGGKSAAGTASAGGGAAARPAPKGKASTPAGDSASGAKKAPAVSRPKSSTEGASKTARPAAGGKATTSAGAKSAAGGAGASKKAAPAGSAGGGSGAKSAAKPTAAKPAPKRKAATPGAGEPAAKRANPGAGAGAAK</sequence>
<feature type="compositionally biased region" description="Low complexity" evidence="1">
    <location>
        <begin position="438"/>
        <end position="467"/>
    </location>
</feature>
<feature type="compositionally biased region" description="Gly residues" evidence="1">
    <location>
        <begin position="379"/>
        <end position="395"/>
    </location>
</feature>
<feature type="compositionally biased region" description="Low complexity" evidence="1">
    <location>
        <begin position="475"/>
        <end position="486"/>
    </location>
</feature>
<evidence type="ECO:0000313" key="3">
    <source>
        <dbReference type="Proteomes" id="UP000030693"/>
    </source>
</evidence>
<feature type="compositionally biased region" description="Low complexity" evidence="1">
    <location>
        <begin position="396"/>
        <end position="406"/>
    </location>
</feature>
<feature type="compositionally biased region" description="Gly residues" evidence="1">
    <location>
        <begin position="13"/>
        <end position="28"/>
    </location>
</feature>
<accession>A0A058Z6N2</accession>
<feature type="compositionally biased region" description="Low complexity" evidence="1">
    <location>
        <begin position="356"/>
        <end position="378"/>
    </location>
</feature>